<evidence type="ECO:0000259" key="8">
    <source>
        <dbReference type="Pfam" id="PF22641"/>
    </source>
</evidence>
<dbReference type="AlphaFoldDB" id="A0A7C4HEK9"/>
<keyword evidence="4 6" id="KW-0547">Nucleotide-binding</keyword>
<evidence type="ECO:0000256" key="2">
    <source>
        <dbReference type="ARBA" id="ARBA00022598"/>
    </source>
</evidence>
<name>A0A7C4HEK9_STAMA</name>
<comment type="subcellular location">
    <subcellularLocation>
        <location evidence="6">Cytoplasm</location>
    </subcellularLocation>
</comment>
<comment type="catalytic activity">
    <reaction evidence="6">
        <text>cytidine(34) in tRNA(Ile2) + agmatine + ATP + H2O = 2-agmatinylcytidine(34) in tRNA(Ile2) + AMP + 2 phosphate + 2 H(+)</text>
        <dbReference type="Rhea" id="RHEA:43608"/>
        <dbReference type="Rhea" id="RHEA-COMP:10625"/>
        <dbReference type="Rhea" id="RHEA-COMP:10626"/>
        <dbReference type="ChEBI" id="CHEBI:15377"/>
        <dbReference type="ChEBI" id="CHEBI:15378"/>
        <dbReference type="ChEBI" id="CHEBI:30616"/>
        <dbReference type="ChEBI" id="CHEBI:43474"/>
        <dbReference type="ChEBI" id="CHEBI:58145"/>
        <dbReference type="ChEBI" id="CHEBI:82748"/>
        <dbReference type="ChEBI" id="CHEBI:83545"/>
        <dbReference type="ChEBI" id="CHEBI:456215"/>
        <dbReference type="EC" id="6.3.4.22"/>
    </reaction>
</comment>
<dbReference type="EC" id="6.3.4.22" evidence="6"/>
<dbReference type="PANTHER" id="PTHR40705">
    <property type="entry name" value="TRNA(ILE2) 2-AGMATINYLCYTIDINE SYNTHETASE TIAS"/>
    <property type="match status" value="1"/>
</dbReference>
<dbReference type="CDD" id="cd04482">
    <property type="entry name" value="RPA2_OBF_like"/>
    <property type="match status" value="1"/>
</dbReference>
<accession>A0A7C4HEK9</accession>
<keyword evidence="3 6" id="KW-0819">tRNA processing</keyword>
<keyword evidence="1 6" id="KW-0963">Cytoplasm</keyword>
<comment type="similarity">
    <text evidence="6">Belongs to the TiaS family.</text>
</comment>
<evidence type="ECO:0000259" key="9">
    <source>
        <dbReference type="Pfam" id="PF23783"/>
    </source>
</evidence>
<dbReference type="Gene3D" id="3.30.70.2200">
    <property type="match status" value="1"/>
</dbReference>
<dbReference type="PANTHER" id="PTHR40705:SF2">
    <property type="entry name" value="DUF1743 DOMAIN-CONTAINING PROTEIN"/>
    <property type="match status" value="1"/>
</dbReference>
<dbReference type="HAMAP" id="MF_01892">
    <property type="entry name" value="tRNA_Ile2_agm2C_synt"/>
    <property type="match status" value="1"/>
</dbReference>
<dbReference type="GO" id="GO:0005737">
    <property type="term" value="C:cytoplasm"/>
    <property type="evidence" value="ECO:0007669"/>
    <property type="project" value="UniProtKB-SubCell"/>
</dbReference>
<dbReference type="InterPro" id="IPR053870">
    <property type="entry name" value="TiaS-like_TCKD"/>
</dbReference>
<organism evidence="10">
    <name type="scientific">Staphylothermus marinus</name>
    <dbReference type="NCBI Taxonomy" id="2280"/>
    <lineage>
        <taxon>Archaea</taxon>
        <taxon>Thermoproteota</taxon>
        <taxon>Thermoprotei</taxon>
        <taxon>Desulfurococcales</taxon>
        <taxon>Desulfurococcaceae</taxon>
        <taxon>Staphylothermus</taxon>
    </lineage>
</organism>
<evidence type="ECO:0000256" key="6">
    <source>
        <dbReference type="HAMAP-Rule" id="MF_01892"/>
    </source>
</evidence>
<dbReference type="GO" id="GO:0016879">
    <property type="term" value="F:ligase activity, forming carbon-nitrogen bonds"/>
    <property type="evidence" value="ECO:0007669"/>
    <property type="project" value="UniProtKB-UniRule"/>
</dbReference>
<dbReference type="InterPro" id="IPR013696">
    <property type="entry name" value="TiaS_FLD"/>
</dbReference>
<feature type="domain" description="TiaS C-terminal zinc ribbon" evidence="9">
    <location>
        <begin position="373"/>
        <end position="415"/>
    </location>
</feature>
<protein>
    <recommendedName>
        <fullName evidence="6">tRNA(Ile2) 2-agmatinylcytidine synthetase TiaS</fullName>
        <shortName evidence="6">tRNA(Ile2)-agm2C synthetase</shortName>
        <ecNumber evidence="6">6.3.4.22</ecNumber>
    </recommendedName>
    <alternativeName>
        <fullName evidence="6">tRNA(Ile2) agmatidine synthetase</fullName>
    </alternativeName>
</protein>
<comment type="caution">
    <text evidence="10">The sequence shown here is derived from an EMBL/GenBank/DDBJ whole genome shotgun (WGS) entry which is preliminary data.</text>
</comment>
<reference evidence="10" key="1">
    <citation type="journal article" date="2020" name="mSystems">
        <title>Genome- and Community-Level Interaction Insights into Carbon Utilization and Element Cycling Functions of Hydrothermarchaeota in Hydrothermal Sediment.</title>
        <authorList>
            <person name="Zhou Z."/>
            <person name="Liu Y."/>
            <person name="Xu W."/>
            <person name="Pan J."/>
            <person name="Luo Z.H."/>
            <person name="Li M."/>
        </authorList>
    </citation>
    <scope>NUCLEOTIDE SEQUENCE [LARGE SCALE GENOMIC DNA]</scope>
    <source>
        <strain evidence="10">SpSt-642</strain>
    </source>
</reference>
<feature type="domain" description="TiaS-like TCKD" evidence="8">
    <location>
        <begin position="8"/>
        <end position="69"/>
    </location>
</feature>
<dbReference type="Pfam" id="PF23783">
    <property type="entry name" value="Zn_ribbon_TiaS"/>
    <property type="match status" value="1"/>
</dbReference>
<dbReference type="EMBL" id="DTBJ01000057">
    <property type="protein sequence ID" value="HGM59284.1"/>
    <property type="molecule type" value="Genomic_DNA"/>
</dbReference>
<keyword evidence="5 6" id="KW-0067">ATP-binding</keyword>
<gene>
    <name evidence="6" type="primary">tiaS</name>
    <name evidence="10" type="ORF">ENU14_06855</name>
</gene>
<dbReference type="Pfam" id="PF22641">
    <property type="entry name" value="TiaS_TCKD"/>
    <property type="match status" value="1"/>
</dbReference>
<evidence type="ECO:0000256" key="1">
    <source>
        <dbReference type="ARBA" id="ARBA00022490"/>
    </source>
</evidence>
<comment type="function">
    <text evidence="6">ATP-dependent agmatine transferase that catalyzes the formation of 2-agmatinylcytidine (agm2C) at the wobble position (C34) of tRNA(Ile2), converting the codon specificity from AUG to AUA.</text>
</comment>
<keyword evidence="2 6" id="KW-0436">Ligase</keyword>
<dbReference type="InterPro" id="IPR024913">
    <property type="entry name" value="tRNA_Ile2__agm2C_synt"/>
</dbReference>
<dbReference type="Pfam" id="PF08489">
    <property type="entry name" value="TiaS_FLD"/>
    <property type="match status" value="1"/>
</dbReference>
<proteinExistence type="inferred from homology"/>
<evidence type="ECO:0000256" key="5">
    <source>
        <dbReference type="ARBA" id="ARBA00022840"/>
    </source>
</evidence>
<dbReference type="Gene3D" id="2.40.50.1010">
    <property type="match status" value="1"/>
</dbReference>
<dbReference type="GO" id="GO:0002101">
    <property type="term" value="P:tRNA wobble cytosine modification"/>
    <property type="evidence" value="ECO:0007669"/>
    <property type="project" value="UniProtKB-UniRule"/>
</dbReference>
<evidence type="ECO:0000313" key="10">
    <source>
        <dbReference type="EMBL" id="HGM59284.1"/>
    </source>
</evidence>
<evidence type="ECO:0000256" key="4">
    <source>
        <dbReference type="ARBA" id="ARBA00022741"/>
    </source>
</evidence>
<dbReference type="InterPro" id="IPR055394">
    <property type="entry name" value="Zn_ribbon_TiaS"/>
</dbReference>
<evidence type="ECO:0000256" key="3">
    <source>
        <dbReference type="ARBA" id="ARBA00022694"/>
    </source>
</evidence>
<dbReference type="GO" id="GO:0005524">
    <property type="term" value="F:ATP binding"/>
    <property type="evidence" value="ECO:0007669"/>
    <property type="project" value="UniProtKB-KW"/>
</dbReference>
<evidence type="ECO:0000259" key="7">
    <source>
        <dbReference type="Pfam" id="PF08489"/>
    </source>
</evidence>
<sequence>MILLIINIGFDSIDTPKGGCTTHFVSLLLKEWIKKKNIDLIDYPNLIRLNPAIPWKTRGNGAVALRLKTSDENKAIDYYEDAIVFLDSYLKEYSKNWTEHGDPSISIYIGDPVENKLLKWFSEKSLYDYITIDLVEKILDKINGLTKYFFLKSKRGLIGCLSSIGYRMINTDYTYELIVYRREEYFGTNRRVDVNSILLMDKLFSDNTILNYDYEKNRPLIIPHGPDPVLLGIRGEEPDTLFKALSVLKIEEPLSLIVVFRTNQHTDAHLKKINDLREVYPYRSVRVEATVYSKPIRLIGGHVFFQVSDNYRVVDIMVYEPTGYLRNIVEKLNPGDYVEVMGSVRPPSFKHDMCINLEKIHVIDVKPIIVYENPKCPKCGTRMTSAGRKKGFKCTHCKYRSKEIGKVVKVIERDLKPGWYEPPPRAFKHLMKPLKRFNREKNSFPTVFKPIDFIVIH</sequence>
<dbReference type="Gene3D" id="3.90.600.20">
    <property type="match status" value="1"/>
</dbReference>
<feature type="domain" description="TiaS FLD" evidence="7">
    <location>
        <begin position="155"/>
        <end position="269"/>
    </location>
</feature>